<accession>A0A6C0H593</accession>
<dbReference type="AlphaFoldDB" id="A0A6C0H593"/>
<reference evidence="1" key="1">
    <citation type="journal article" date="2020" name="Nature">
        <title>Giant virus diversity and host interactions through global metagenomics.</title>
        <authorList>
            <person name="Schulz F."/>
            <person name="Roux S."/>
            <person name="Paez-Espino D."/>
            <person name="Jungbluth S."/>
            <person name="Walsh D.A."/>
            <person name="Denef V.J."/>
            <person name="McMahon K.D."/>
            <person name="Konstantinidis K.T."/>
            <person name="Eloe-Fadrosh E.A."/>
            <person name="Kyrpides N.C."/>
            <person name="Woyke T."/>
        </authorList>
    </citation>
    <scope>NUCLEOTIDE SEQUENCE</scope>
    <source>
        <strain evidence="1">GVMAG-M-3300023179-71</strain>
    </source>
</reference>
<evidence type="ECO:0000313" key="1">
    <source>
        <dbReference type="EMBL" id="QHT75732.1"/>
    </source>
</evidence>
<protein>
    <submittedName>
        <fullName evidence="1">Uncharacterized protein</fullName>
    </submittedName>
</protein>
<sequence>MSSGKYFFKILVDLIYNDIGIHTFKKEFVKDMRDDESEENKNKEKLLVGIFNKTKKYYIETKKLDNILRYLRKSNYCHVENIKTNKGIFIENIKYCIENVLFNKISSYINQNEYDDFEKYMKSIPFNKLFVIENKEDDLEDI</sequence>
<proteinExistence type="predicted"/>
<name>A0A6C0H593_9ZZZZ</name>
<organism evidence="1">
    <name type="scientific">viral metagenome</name>
    <dbReference type="NCBI Taxonomy" id="1070528"/>
    <lineage>
        <taxon>unclassified sequences</taxon>
        <taxon>metagenomes</taxon>
        <taxon>organismal metagenomes</taxon>
    </lineage>
</organism>
<dbReference type="EMBL" id="MN739881">
    <property type="protein sequence ID" value="QHT75732.1"/>
    <property type="molecule type" value="Genomic_DNA"/>
</dbReference>